<dbReference type="Proteomes" id="UP000326244">
    <property type="component" value="Unassembled WGS sequence"/>
</dbReference>
<proteinExistence type="predicted"/>
<evidence type="ECO:0000313" key="2">
    <source>
        <dbReference type="Proteomes" id="UP000326244"/>
    </source>
</evidence>
<dbReference type="EMBL" id="RQWK01000001">
    <property type="protein sequence ID" value="KAA9410721.1"/>
    <property type="molecule type" value="Genomic_DNA"/>
</dbReference>
<dbReference type="InterPro" id="IPR036388">
    <property type="entry name" value="WH-like_DNA-bd_sf"/>
</dbReference>
<protein>
    <submittedName>
        <fullName evidence="1">MarR family transcriptional regulator</fullName>
    </submittedName>
</protein>
<accession>A0A5J5LN24</accession>
<gene>
    <name evidence="1" type="ORF">EGO51_13220</name>
</gene>
<reference evidence="1 2" key="1">
    <citation type="submission" date="2018-11" db="EMBL/GenBank/DDBJ databases">
        <title>Genomic analysis of Haloarcula hispanica CBA1121.</title>
        <authorList>
            <person name="Kim Y.B."/>
            <person name="Roh S.W."/>
        </authorList>
    </citation>
    <scope>NUCLEOTIDE SEQUENCE [LARGE SCALE GENOMIC DNA]</scope>
    <source>
        <strain evidence="1 2">CBA1121</strain>
    </source>
</reference>
<organism evidence="1 2">
    <name type="scientific">Haloarcula hispanica</name>
    <dbReference type="NCBI Taxonomy" id="51589"/>
    <lineage>
        <taxon>Archaea</taxon>
        <taxon>Methanobacteriati</taxon>
        <taxon>Methanobacteriota</taxon>
        <taxon>Stenosarchaea group</taxon>
        <taxon>Halobacteria</taxon>
        <taxon>Halobacteriales</taxon>
        <taxon>Haloarculaceae</taxon>
        <taxon>Haloarcula</taxon>
    </lineage>
</organism>
<evidence type="ECO:0000313" key="1">
    <source>
        <dbReference type="EMBL" id="KAA9410721.1"/>
    </source>
</evidence>
<dbReference type="InterPro" id="IPR036390">
    <property type="entry name" value="WH_DNA-bd_sf"/>
</dbReference>
<name>A0A5J5LN24_HALHI</name>
<comment type="caution">
    <text evidence="1">The sequence shown here is derived from an EMBL/GenBank/DDBJ whole genome shotgun (WGS) entry which is preliminary data.</text>
</comment>
<dbReference type="AlphaFoldDB" id="A0A5J5LN24"/>
<dbReference type="Gene3D" id="1.10.10.10">
    <property type="entry name" value="Winged helix-like DNA-binding domain superfamily/Winged helix DNA-binding domain"/>
    <property type="match status" value="1"/>
</dbReference>
<dbReference type="SUPFAM" id="SSF46785">
    <property type="entry name" value="Winged helix' DNA-binding domain"/>
    <property type="match status" value="1"/>
</dbReference>
<sequence length="88" mass="10091">MPRPRVSWMTQADDRLLETLDESGMILSPRILGINTDYSRHYVSERLAVLLKSGLIERVDDGLYRITEKGHNYLSGKLDAEDLTIDKE</sequence>